<evidence type="ECO:0000256" key="5">
    <source>
        <dbReference type="ARBA" id="ARBA00022605"/>
    </source>
</evidence>
<organism evidence="14 15">
    <name type="scientific">Idiomarina piscisalsi</name>
    <dbReference type="NCBI Taxonomy" id="1096243"/>
    <lineage>
        <taxon>Bacteria</taxon>
        <taxon>Pseudomonadati</taxon>
        <taxon>Pseudomonadota</taxon>
        <taxon>Gammaproteobacteria</taxon>
        <taxon>Alteromonadales</taxon>
        <taxon>Idiomarinaceae</taxon>
        <taxon>Idiomarina</taxon>
    </lineage>
</organism>
<evidence type="ECO:0000256" key="11">
    <source>
        <dbReference type="ARBA" id="ARBA00030639"/>
    </source>
</evidence>
<dbReference type="RefSeq" id="WP_126752908.1">
    <property type="nucleotide sequence ID" value="NZ_JBHUMT010000013.1"/>
</dbReference>
<evidence type="ECO:0000256" key="3">
    <source>
        <dbReference type="ARBA" id="ARBA00021197"/>
    </source>
</evidence>
<dbReference type="InterPro" id="IPR036393">
    <property type="entry name" value="AceGlu_kinase-like_sf"/>
</dbReference>
<evidence type="ECO:0000256" key="7">
    <source>
        <dbReference type="ARBA" id="ARBA00022741"/>
    </source>
</evidence>
<feature type="domain" description="Aspartate/glutamate/uridylate kinase" evidence="13">
    <location>
        <begin position="2"/>
        <end position="230"/>
    </location>
</feature>
<dbReference type="GO" id="GO:0003991">
    <property type="term" value="F:acetylglutamate kinase activity"/>
    <property type="evidence" value="ECO:0007669"/>
    <property type="project" value="UniProtKB-EC"/>
</dbReference>
<keyword evidence="5" id="KW-0028">Amino-acid biosynthesis</keyword>
<evidence type="ECO:0000256" key="10">
    <source>
        <dbReference type="ARBA" id="ARBA00030178"/>
    </source>
</evidence>
<dbReference type="InterPro" id="IPR001048">
    <property type="entry name" value="Asp/Glu/Uridylate_kinase"/>
</dbReference>
<gene>
    <name evidence="14" type="primary">argB</name>
    <name evidence="14" type="ORF">CWI73_11500</name>
</gene>
<comment type="catalytic activity">
    <reaction evidence="12">
        <text>N-acetyl-L-glutamate + ATP = N-acetyl-L-glutamyl 5-phosphate + ADP</text>
        <dbReference type="Rhea" id="RHEA:14629"/>
        <dbReference type="ChEBI" id="CHEBI:30616"/>
        <dbReference type="ChEBI" id="CHEBI:44337"/>
        <dbReference type="ChEBI" id="CHEBI:57936"/>
        <dbReference type="ChEBI" id="CHEBI:456216"/>
        <dbReference type="EC" id="2.7.2.8"/>
    </reaction>
</comment>
<sequence>MKVIKLGGSLLEQTETLGALFQSLQQNDDDIVLVHGGGALVQQWLATAGLQSEKVNGLRISPEQHMPYIVGGLAGAANKTLMKQAIAAGLKPIGLTLYEAGVHCVQQSAGLGQVGLCQVSSTEPVPALLVDLLMHGYLPIISSIGFGEKGEWFNVNADDAAVAVAATYNADLLLITDVEAVLDGSGNPLSHLNSESIQQLTQAGVIKDGMEVKVRGALSAAKRLRRCVRIGSWNVMNNPFSGTQISE</sequence>
<evidence type="ECO:0000256" key="12">
    <source>
        <dbReference type="ARBA" id="ARBA00048141"/>
    </source>
</evidence>
<evidence type="ECO:0000256" key="1">
    <source>
        <dbReference type="ARBA" id="ARBA00004828"/>
    </source>
</evidence>
<accession>A0A432YI96</accession>
<dbReference type="Pfam" id="PF00696">
    <property type="entry name" value="AA_kinase"/>
    <property type="match status" value="1"/>
</dbReference>
<dbReference type="EMBL" id="PIQA01000014">
    <property type="protein sequence ID" value="RUO60672.1"/>
    <property type="molecule type" value="Genomic_DNA"/>
</dbReference>
<dbReference type="PIRSF" id="PIRSF000728">
    <property type="entry name" value="NAGK"/>
    <property type="match status" value="1"/>
</dbReference>
<evidence type="ECO:0000256" key="9">
    <source>
        <dbReference type="ARBA" id="ARBA00022840"/>
    </source>
</evidence>
<dbReference type="SUPFAM" id="SSF53633">
    <property type="entry name" value="Carbamate kinase-like"/>
    <property type="match status" value="1"/>
</dbReference>
<dbReference type="AlphaFoldDB" id="A0A432YI96"/>
<keyword evidence="4" id="KW-0055">Arginine biosynthesis</keyword>
<evidence type="ECO:0000313" key="14">
    <source>
        <dbReference type="EMBL" id="RUO60672.1"/>
    </source>
</evidence>
<evidence type="ECO:0000256" key="8">
    <source>
        <dbReference type="ARBA" id="ARBA00022777"/>
    </source>
</evidence>
<dbReference type="PANTHER" id="PTHR23342:SF0">
    <property type="entry name" value="N-ACETYLGLUTAMATE SYNTHASE, MITOCHONDRIAL"/>
    <property type="match status" value="1"/>
</dbReference>
<comment type="pathway">
    <text evidence="1">Amino-acid biosynthesis; L-arginine biosynthesis; N(2)-acetyl-L-ornithine from L-glutamate: step 2/4.</text>
</comment>
<dbReference type="GO" id="GO:0005737">
    <property type="term" value="C:cytoplasm"/>
    <property type="evidence" value="ECO:0007669"/>
    <property type="project" value="InterPro"/>
</dbReference>
<evidence type="ECO:0000313" key="15">
    <source>
        <dbReference type="Proteomes" id="UP000288361"/>
    </source>
</evidence>
<dbReference type="EC" id="2.7.2.8" evidence="2"/>
<dbReference type="Proteomes" id="UP000288361">
    <property type="component" value="Unassembled WGS sequence"/>
</dbReference>
<evidence type="ECO:0000256" key="2">
    <source>
        <dbReference type="ARBA" id="ARBA00013065"/>
    </source>
</evidence>
<dbReference type="InterPro" id="IPR004662">
    <property type="entry name" value="AcgluKinase_fam"/>
</dbReference>
<keyword evidence="8 14" id="KW-0418">Kinase</keyword>
<dbReference type="PANTHER" id="PTHR23342">
    <property type="entry name" value="N-ACETYLGLUTAMATE SYNTHASE"/>
    <property type="match status" value="1"/>
</dbReference>
<keyword evidence="6" id="KW-0808">Transferase</keyword>
<dbReference type="GO" id="GO:0005524">
    <property type="term" value="F:ATP binding"/>
    <property type="evidence" value="ECO:0007669"/>
    <property type="project" value="UniProtKB-KW"/>
</dbReference>
<dbReference type="NCBIfam" id="TIGR00761">
    <property type="entry name" value="argB"/>
    <property type="match status" value="1"/>
</dbReference>
<dbReference type="Gene3D" id="3.40.1160.10">
    <property type="entry name" value="Acetylglutamate kinase-like"/>
    <property type="match status" value="1"/>
</dbReference>
<evidence type="ECO:0000256" key="6">
    <source>
        <dbReference type="ARBA" id="ARBA00022679"/>
    </source>
</evidence>
<reference evidence="14 15" key="1">
    <citation type="journal article" date="2011" name="Front. Microbiol.">
        <title>Genomic signatures of strain selection and enhancement in Bacillus atrophaeus var. globigii, a historical biowarfare simulant.</title>
        <authorList>
            <person name="Gibbons H.S."/>
            <person name="Broomall S.M."/>
            <person name="McNew L.A."/>
            <person name="Daligault H."/>
            <person name="Chapman C."/>
            <person name="Bruce D."/>
            <person name="Karavis M."/>
            <person name="Krepps M."/>
            <person name="McGregor P.A."/>
            <person name="Hong C."/>
            <person name="Park K.H."/>
            <person name="Akmal A."/>
            <person name="Feldman A."/>
            <person name="Lin J.S."/>
            <person name="Chang W.E."/>
            <person name="Higgs B.W."/>
            <person name="Demirev P."/>
            <person name="Lindquist J."/>
            <person name="Liem A."/>
            <person name="Fochler E."/>
            <person name="Read T.D."/>
            <person name="Tapia R."/>
            <person name="Johnson S."/>
            <person name="Bishop-Lilly K.A."/>
            <person name="Detter C."/>
            <person name="Han C."/>
            <person name="Sozhamannan S."/>
            <person name="Rosenzweig C.N."/>
            <person name="Skowronski E.W."/>
        </authorList>
    </citation>
    <scope>NUCLEOTIDE SEQUENCE [LARGE SCALE GENOMIC DNA]</scope>
    <source>
        <strain evidence="14 15">TPS4-2</strain>
    </source>
</reference>
<dbReference type="GO" id="GO:0006526">
    <property type="term" value="P:L-arginine biosynthetic process"/>
    <property type="evidence" value="ECO:0007669"/>
    <property type="project" value="UniProtKB-KW"/>
</dbReference>
<evidence type="ECO:0000256" key="4">
    <source>
        <dbReference type="ARBA" id="ARBA00022571"/>
    </source>
</evidence>
<keyword evidence="9" id="KW-0067">ATP-binding</keyword>
<comment type="caution">
    <text evidence="14">The sequence shown here is derived from an EMBL/GenBank/DDBJ whole genome shotgun (WGS) entry which is preliminary data.</text>
</comment>
<evidence type="ECO:0000259" key="13">
    <source>
        <dbReference type="Pfam" id="PF00696"/>
    </source>
</evidence>
<keyword evidence="7" id="KW-0547">Nucleotide-binding</keyword>
<proteinExistence type="predicted"/>
<protein>
    <recommendedName>
        <fullName evidence="3">Acetylglutamate kinase</fullName>
        <ecNumber evidence="2">2.7.2.8</ecNumber>
    </recommendedName>
    <alternativeName>
        <fullName evidence="10">N-acetyl-L-glutamate 5-phosphotransferase</fullName>
    </alternativeName>
    <alternativeName>
        <fullName evidence="11">NAG kinase</fullName>
    </alternativeName>
</protein>
<name>A0A432YI96_9GAMM</name>